<organism evidence="2 3">
    <name type="scientific">Phialocephala subalpina</name>
    <dbReference type="NCBI Taxonomy" id="576137"/>
    <lineage>
        <taxon>Eukaryota</taxon>
        <taxon>Fungi</taxon>
        <taxon>Dikarya</taxon>
        <taxon>Ascomycota</taxon>
        <taxon>Pezizomycotina</taxon>
        <taxon>Leotiomycetes</taxon>
        <taxon>Helotiales</taxon>
        <taxon>Mollisiaceae</taxon>
        <taxon>Phialocephala</taxon>
        <taxon>Phialocephala fortinii species complex</taxon>
    </lineage>
</organism>
<evidence type="ECO:0000313" key="2">
    <source>
        <dbReference type="EMBL" id="CZR56305.1"/>
    </source>
</evidence>
<accession>A0A1L7WU48</accession>
<dbReference type="STRING" id="576137.A0A1L7WU48"/>
<evidence type="ECO:0000256" key="1">
    <source>
        <dbReference type="SAM" id="MobiDB-lite"/>
    </source>
</evidence>
<dbReference type="EMBL" id="FJOG01000007">
    <property type="protein sequence ID" value="CZR56305.1"/>
    <property type="molecule type" value="Genomic_DNA"/>
</dbReference>
<proteinExistence type="predicted"/>
<evidence type="ECO:0000313" key="3">
    <source>
        <dbReference type="Proteomes" id="UP000184330"/>
    </source>
</evidence>
<feature type="compositionally biased region" description="Polar residues" evidence="1">
    <location>
        <begin position="261"/>
        <end position="280"/>
    </location>
</feature>
<dbReference type="AlphaFoldDB" id="A0A1L7WU48"/>
<name>A0A1L7WU48_9HELO</name>
<keyword evidence="3" id="KW-1185">Reference proteome</keyword>
<dbReference type="OrthoDB" id="3561425at2759"/>
<feature type="region of interest" description="Disordered" evidence="1">
    <location>
        <begin position="168"/>
        <end position="216"/>
    </location>
</feature>
<reference evidence="2 3" key="1">
    <citation type="submission" date="2016-03" db="EMBL/GenBank/DDBJ databases">
        <authorList>
            <person name="Ploux O."/>
        </authorList>
    </citation>
    <scope>NUCLEOTIDE SEQUENCE [LARGE SCALE GENOMIC DNA]</scope>
    <source>
        <strain evidence="2 3">UAMH 11012</strain>
    </source>
</reference>
<sequence>MNATVIPGKQNVTAYAGGGPVEYTTLNSLPDGALATIVQTNLITLNGSKNGYGVSTLHVNTSLTGTARTACKYSYYGPNPTNTSNLPGLPAMTGYSYTTVIPYDATYNMSNANAYGLDILASEVATFLHLTVPNCTYYGGGTGTLKVAVTALTDTSIVYAPAQVLGTTTTTSPAPPVQTTTPTPTPSSTAPATTPTTTSVFPTETGGTTAVASSSVLSSEAPSTQLSSAIQTSGLGGSTSIPSSVSNVYVTTIIYTTSGPSGPETFTTESTVQPGVQTSAPPGASGLGTSNSPGLESYTTTIVYTTSGVSGLETISSVATLPSGSYTTTIVYTTSGASGLETVSTVATLPSGSYVTEIVETTSGPSGLETISEASTLDLASYILSMAGFTQAASTSAPGSTSTGSLPAAFTGGGGKMESGTWLWFVLRLAAISVPLM</sequence>
<dbReference type="Proteomes" id="UP000184330">
    <property type="component" value="Unassembled WGS sequence"/>
</dbReference>
<gene>
    <name evidence="2" type="ORF">PAC_06193</name>
</gene>
<feature type="region of interest" description="Disordered" evidence="1">
    <location>
        <begin position="261"/>
        <end position="292"/>
    </location>
</feature>
<protein>
    <submittedName>
        <fullName evidence="2">Uncharacterized protein</fullName>
    </submittedName>
</protein>